<gene>
    <name evidence="2" type="primary">75</name>
    <name evidence="2" type="ORF">MYRNA_75</name>
</gene>
<feature type="transmembrane region" description="Helical" evidence="1">
    <location>
        <begin position="12"/>
        <end position="32"/>
    </location>
</feature>
<name>B5LJ86_9CAUD</name>
<organism evidence="2 3">
    <name type="scientific">Mycobacterium phage Myrna</name>
    <dbReference type="NCBI Taxonomy" id="546805"/>
    <lineage>
        <taxon>Viruses</taxon>
        <taxon>Duplodnaviria</taxon>
        <taxon>Heunggongvirae</taxon>
        <taxon>Uroviricota</taxon>
        <taxon>Caudoviricetes</taxon>
        <taxon>Ceeclamvirinae</taxon>
        <taxon>Myrnavirus</taxon>
        <taxon>Myrnavirus myrna</taxon>
    </lineage>
</organism>
<reference evidence="2 3" key="1">
    <citation type="submission" date="2008-06" db="EMBL/GenBank/DDBJ databases">
        <authorList>
            <person name="Smith A.L."/>
            <person name="Paladin E.C."/>
            <person name="Jacobs-Sera D."/>
            <person name="Hendirx R.W."/>
            <person name="Hatfull G.F."/>
        </authorList>
    </citation>
    <scope>NUCLEOTIDE SEQUENCE [LARGE SCALE GENOMIC DNA]</scope>
</reference>
<dbReference type="GeneID" id="6920779"/>
<keyword evidence="1" id="KW-1133">Transmembrane helix</keyword>
<dbReference type="RefSeq" id="YP_002224993.1">
    <property type="nucleotide sequence ID" value="NC_011273.1"/>
</dbReference>
<keyword evidence="3" id="KW-1185">Reference proteome</keyword>
<proteinExistence type="predicted"/>
<keyword evidence="1" id="KW-0812">Transmembrane</keyword>
<protein>
    <submittedName>
        <fullName evidence="2">Uncharacterized protein</fullName>
    </submittedName>
</protein>
<dbReference type="EMBL" id="EU826466">
    <property type="protein sequence ID" value="ACH62083.1"/>
    <property type="molecule type" value="Genomic_DNA"/>
</dbReference>
<evidence type="ECO:0000313" key="3">
    <source>
        <dbReference type="Proteomes" id="UP000001849"/>
    </source>
</evidence>
<dbReference type="OrthoDB" id="23816at10239"/>
<evidence type="ECO:0000256" key="1">
    <source>
        <dbReference type="SAM" id="Phobius"/>
    </source>
</evidence>
<dbReference type="Proteomes" id="UP000001849">
    <property type="component" value="Segment"/>
</dbReference>
<keyword evidence="1" id="KW-0472">Membrane</keyword>
<evidence type="ECO:0000313" key="2">
    <source>
        <dbReference type="EMBL" id="ACH62083.1"/>
    </source>
</evidence>
<dbReference type="KEGG" id="vg:6920779"/>
<sequence>MFTKKEDGTYRFSTRFWVYTTIATLIICWIGWRTQDTANRVENQVTTNTAFATATNDCLQQVIDVLTTRVGYSDEIAKLEARRDGALDKLIADLATSQGDPGLNMTALNEYRATIADVNTDQDELATQREKNQYPNCTQLPPQLP</sequence>
<accession>B5LJ86</accession>